<keyword evidence="3" id="KW-1185">Reference proteome</keyword>
<sequence>MPMGNESGDRLRALKGRRRTSECNKRVGSWEALEFLVYREFDAGDMYKFHFTREGTTLVPI</sequence>
<name>A0AAD6HKP1_9EURO</name>
<dbReference type="AlphaFoldDB" id="A0AAD6HKP1"/>
<evidence type="ECO:0000313" key="2">
    <source>
        <dbReference type="EMBL" id="KAJ5720178.1"/>
    </source>
</evidence>
<accession>A0AAD6HKP1</accession>
<proteinExistence type="predicted"/>
<dbReference type="EMBL" id="JAQJAN010000009">
    <property type="protein sequence ID" value="KAJ5720178.1"/>
    <property type="molecule type" value="Genomic_DNA"/>
</dbReference>
<evidence type="ECO:0000256" key="1">
    <source>
        <dbReference type="SAM" id="MobiDB-lite"/>
    </source>
</evidence>
<dbReference type="Proteomes" id="UP001215712">
    <property type="component" value="Unassembled WGS sequence"/>
</dbReference>
<evidence type="ECO:0000313" key="3">
    <source>
        <dbReference type="Proteomes" id="UP001215712"/>
    </source>
</evidence>
<protein>
    <submittedName>
        <fullName evidence="2">Uncharacterized protein</fullName>
    </submittedName>
</protein>
<organism evidence="2 3">
    <name type="scientific">Penicillium malachiteum</name>
    <dbReference type="NCBI Taxonomy" id="1324776"/>
    <lineage>
        <taxon>Eukaryota</taxon>
        <taxon>Fungi</taxon>
        <taxon>Dikarya</taxon>
        <taxon>Ascomycota</taxon>
        <taxon>Pezizomycotina</taxon>
        <taxon>Eurotiomycetes</taxon>
        <taxon>Eurotiomycetidae</taxon>
        <taxon>Eurotiales</taxon>
        <taxon>Aspergillaceae</taxon>
        <taxon>Penicillium</taxon>
    </lineage>
</organism>
<reference evidence="2" key="2">
    <citation type="submission" date="2023-01" db="EMBL/GenBank/DDBJ databases">
        <authorList>
            <person name="Petersen C."/>
        </authorList>
    </citation>
    <scope>NUCLEOTIDE SEQUENCE</scope>
    <source>
        <strain evidence="2">IBT 17514</strain>
    </source>
</reference>
<comment type="caution">
    <text evidence="2">The sequence shown here is derived from an EMBL/GenBank/DDBJ whole genome shotgun (WGS) entry which is preliminary data.</text>
</comment>
<reference evidence="2" key="1">
    <citation type="journal article" date="2023" name="IMA Fungus">
        <title>Comparative genomic study of the Penicillium genus elucidates a diverse pangenome and 15 lateral gene transfer events.</title>
        <authorList>
            <person name="Petersen C."/>
            <person name="Sorensen T."/>
            <person name="Nielsen M.R."/>
            <person name="Sondergaard T.E."/>
            <person name="Sorensen J.L."/>
            <person name="Fitzpatrick D.A."/>
            <person name="Frisvad J.C."/>
            <person name="Nielsen K.L."/>
        </authorList>
    </citation>
    <scope>NUCLEOTIDE SEQUENCE</scope>
    <source>
        <strain evidence="2">IBT 17514</strain>
    </source>
</reference>
<feature type="region of interest" description="Disordered" evidence="1">
    <location>
        <begin position="1"/>
        <end position="20"/>
    </location>
</feature>
<gene>
    <name evidence="2" type="ORF">N7493_007056</name>
</gene>